<protein>
    <recommendedName>
        <fullName evidence="1">DUF4062 domain-containing protein</fullName>
    </recommendedName>
</protein>
<evidence type="ECO:0000259" key="1">
    <source>
        <dbReference type="Pfam" id="PF13271"/>
    </source>
</evidence>
<reference evidence="2 3" key="1">
    <citation type="journal article" date="2016" name="Front. Microbiol.">
        <title>Fuerstia marisgermanicae gen. nov., sp. nov., an Unusual Member of the Phylum Planctomycetes from the German Wadden Sea.</title>
        <authorList>
            <person name="Kohn T."/>
            <person name="Heuer A."/>
            <person name="Jogler M."/>
            <person name="Vollmers J."/>
            <person name="Boedeker C."/>
            <person name="Bunk B."/>
            <person name="Rast P."/>
            <person name="Borchert D."/>
            <person name="Glockner I."/>
            <person name="Freese H.M."/>
            <person name="Klenk H.P."/>
            <person name="Overmann J."/>
            <person name="Kaster A.K."/>
            <person name="Rohde M."/>
            <person name="Wiegand S."/>
            <person name="Jogler C."/>
        </authorList>
    </citation>
    <scope>NUCLEOTIDE SEQUENCE [LARGE SCALE GENOMIC DNA]</scope>
    <source>
        <strain evidence="2 3">NH11</strain>
    </source>
</reference>
<evidence type="ECO:0000313" key="2">
    <source>
        <dbReference type="EMBL" id="APZ92160.1"/>
    </source>
</evidence>
<sequence>MELFAAGDESQMETIRRWIDQSDVYMLILGGRYGSVDQTTSLSYTELEFDFAASQGIPSFSVVATEDAIDAKVKELGREAIDSEYGKELKLFREKVLSRISSFFDDPKDIKLAVHETLADFSTRKKFIGWVRGDEVKDQEPLLDEITQLSKRNATLTTKVAQLEKKLQAIKYSDKGGWTDEDFKEIFSLLLPGPARTLGNLGWRDK</sequence>
<dbReference type="InterPro" id="IPR025139">
    <property type="entry name" value="DUF4062"/>
</dbReference>
<keyword evidence="3" id="KW-1185">Reference proteome</keyword>
<gene>
    <name evidence="2" type="ORF">Fuma_01768</name>
</gene>
<accession>A0A1P8WDL7</accession>
<dbReference type="STRING" id="1891926.Fuma_01768"/>
<organism evidence="2 3">
    <name type="scientific">Fuerstiella marisgermanici</name>
    <dbReference type="NCBI Taxonomy" id="1891926"/>
    <lineage>
        <taxon>Bacteria</taxon>
        <taxon>Pseudomonadati</taxon>
        <taxon>Planctomycetota</taxon>
        <taxon>Planctomycetia</taxon>
        <taxon>Planctomycetales</taxon>
        <taxon>Planctomycetaceae</taxon>
        <taxon>Fuerstiella</taxon>
    </lineage>
</organism>
<evidence type="ECO:0000313" key="3">
    <source>
        <dbReference type="Proteomes" id="UP000187735"/>
    </source>
</evidence>
<dbReference type="Proteomes" id="UP000187735">
    <property type="component" value="Chromosome"/>
</dbReference>
<dbReference type="EMBL" id="CP017641">
    <property type="protein sequence ID" value="APZ92160.1"/>
    <property type="molecule type" value="Genomic_DNA"/>
</dbReference>
<name>A0A1P8WDL7_9PLAN</name>
<proteinExistence type="predicted"/>
<feature type="domain" description="DUF4062" evidence="1">
    <location>
        <begin position="1"/>
        <end position="52"/>
    </location>
</feature>
<dbReference type="AlphaFoldDB" id="A0A1P8WDL7"/>
<dbReference type="Pfam" id="PF13271">
    <property type="entry name" value="DUF4062"/>
    <property type="match status" value="1"/>
</dbReference>
<dbReference type="KEGG" id="fmr:Fuma_01768"/>